<comment type="catalytic activity">
    <reaction evidence="10">
        <text>aceneuramate = aldehydo-N-acetyl-D-mannosamine + pyruvate</text>
        <dbReference type="Rhea" id="RHEA:23296"/>
        <dbReference type="ChEBI" id="CHEBI:15361"/>
        <dbReference type="ChEBI" id="CHEBI:17122"/>
        <dbReference type="ChEBI" id="CHEBI:173083"/>
        <dbReference type="EC" id="4.1.3.3"/>
    </reaction>
</comment>
<evidence type="ECO:0000256" key="2">
    <source>
        <dbReference type="ARBA" id="ARBA00004878"/>
    </source>
</evidence>
<dbReference type="GO" id="GO:0005737">
    <property type="term" value="C:cytoplasm"/>
    <property type="evidence" value="ECO:0007669"/>
    <property type="project" value="UniProtKB-SubCell"/>
</dbReference>
<keyword evidence="14" id="KW-1185">Reference proteome</keyword>
<dbReference type="RefSeq" id="XP_011496316.1">
    <property type="nucleotide sequence ID" value="XM_011498014.1"/>
</dbReference>
<accession>A0AAJ6YDZ7</accession>
<dbReference type="PRINTS" id="PR00146">
    <property type="entry name" value="DHPICSNTHASE"/>
</dbReference>
<dbReference type="Pfam" id="PF00701">
    <property type="entry name" value="DHDPS"/>
    <property type="match status" value="1"/>
</dbReference>
<evidence type="ECO:0000256" key="5">
    <source>
        <dbReference type="ARBA" id="ARBA00012911"/>
    </source>
</evidence>
<keyword evidence="8" id="KW-0704">Schiff base</keyword>
<keyword evidence="6" id="KW-0963">Cytoplasm</keyword>
<evidence type="ECO:0000256" key="3">
    <source>
        <dbReference type="ARBA" id="ARBA00006324"/>
    </source>
</evidence>
<evidence type="ECO:0000256" key="12">
    <source>
        <dbReference type="PIRSR" id="PIRSR001365-1"/>
    </source>
</evidence>
<dbReference type="InterPro" id="IPR002220">
    <property type="entry name" value="DapA-like"/>
</dbReference>
<dbReference type="AlphaFoldDB" id="A0AAJ6YDZ7"/>
<dbReference type="InterPro" id="IPR020624">
    <property type="entry name" value="Schiff_base-form_aldolases_CS"/>
</dbReference>
<organism evidence="14 15">
    <name type="scientific">Ceratosolen solmsi marchali</name>
    <dbReference type="NCBI Taxonomy" id="326594"/>
    <lineage>
        <taxon>Eukaryota</taxon>
        <taxon>Metazoa</taxon>
        <taxon>Ecdysozoa</taxon>
        <taxon>Arthropoda</taxon>
        <taxon>Hexapoda</taxon>
        <taxon>Insecta</taxon>
        <taxon>Pterygota</taxon>
        <taxon>Neoptera</taxon>
        <taxon>Endopterygota</taxon>
        <taxon>Hymenoptera</taxon>
        <taxon>Apocrita</taxon>
        <taxon>Proctotrupomorpha</taxon>
        <taxon>Chalcidoidea</taxon>
        <taxon>Agaonidae</taxon>
        <taxon>Agaoninae</taxon>
        <taxon>Ceratosolen</taxon>
    </lineage>
</organism>
<dbReference type="SMART" id="SM01130">
    <property type="entry name" value="DHDPS"/>
    <property type="match status" value="1"/>
</dbReference>
<evidence type="ECO:0000256" key="7">
    <source>
        <dbReference type="ARBA" id="ARBA00023239"/>
    </source>
</evidence>
<keyword evidence="9" id="KW-0119">Carbohydrate metabolism</keyword>
<evidence type="ECO:0000256" key="11">
    <source>
        <dbReference type="PIRNR" id="PIRNR001365"/>
    </source>
</evidence>
<evidence type="ECO:0000256" key="6">
    <source>
        <dbReference type="ARBA" id="ARBA00022490"/>
    </source>
</evidence>
<evidence type="ECO:0000256" key="1">
    <source>
        <dbReference type="ARBA" id="ARBA00004496"/>
    </source>
</evidence>
<dbReference type="EC" id="4.1.3.3" evidence="5"/>
<feature type="binding site" evidence="13">
    <location>
        <position position="53"/>
    </location>
    <ligand>
        <name>pyruvate</name>
        <dbReference type="ChEBI" id="CHEBI:15361"/>
    </ligand>
</feature>
<dbReference type="Proteomes" id="UP000695007">
    <property type="component" value="Unplaced"/>
</dbReference>
<reference evidence="15" key="1">
    <citation type="submission" date="2025-08" db="UniProtKB">
        <authorList>
            <consortium name="RefSeq"/>
        </authorList>
    </citation>
    <scope>IDENTIFICATION</scope>
</reference>
<dbReference type="PANTHER" id="PTHR12128:SF21">
    <property type="entry name" value="N-ACETYLNEURAMINATE LYASE"/>
    <property type="match status" value="1"/>
</dbReference>
<comment type="subcellular location">
    <subcellularLocation>
        <location evidence="1">Cytoplasm</location>
    </subcellularLocation>
</comment>
<comment type="subunit">
    <text evidence="4">Homotetramer.</text>
</comment>
<evidence type="ECO:0000256" key="8">
    <source>
        <dbReference type="ARBA" id="ARBA00023270"/>
    </source>
</evidence>
<sequence length="316" mass="35090">MPNIIFTYKGVIAPVFTPFNNDDDRSLNLSIISDYAKYLAKKDINGVLVNGTTGEGTSLSIDERKKVVEAWAAAVKETKQHLMVQVGGTALKDVKELAIHAEHFKVNSLLCLPELYFKPTTAEELTEYLKIVSKSAPSTPLLYYHFPKASMVNIHMGEFLESIGEKIPTFCGIKFTSNDLEEGLQAMKANNNLTVFLGSDTLMAAGCTIGIDSFIMTSLNFIPEPALELLEFGRGKRNLLSAREKQDYINKIITKITYHGTWVETMKIAMSLTTDFFMGPPRSPLKFLTPENAKIMAKDLTELGISINNAALLKMY</sequence>
<proteinExistence type="inferred from homology"/>
<evidence type="ECO:0000256" key="13">
    <source>
        <dbReference type="PIRSR" id="PIRSR001365-2"/>
    </source>
</evidence>
<evidence type="ECO:0000256" key="4">
    <source>
        <dbReference type="ARBA" id="ARBA00011881"/>
    </source>
</evidence>
<dbReference type="PANTHER" id="PTHR12128">
    <property type="entry name" value="DIHYDRODIPICOLINATE SYNTHASE"/>
    <property type="match status" value="1"/>
</dbReference>
<dbReference type="GeneID" id="105360967"/>
<protein>
    <recommendedName>
        <fullName evidence="5">N-acetylneuraminate lyase</fullName>
        <ecNumber evidence="5">4.1.3.3</ecNumber>
    </recommendedName>
</protein>
<dbReference type="PROSITE" id="PS00665">
    <property type="entry name" value="DHDPS_1"/>
    <property type="match status" value="1"/>
</dbReference>
<dbReference type="SUPFAM" id="SSF51569">
    <property type="entry name" value="Aldolase"/>
    <property type="match status" value="1"/>
</dbReference>
<feature type="binding site" evidence="13">
    <location>
        <position position="215"/>
    </location>
    <ligand>
        <name>pyruvate</name>
        <dbReference type="ChEBI" id="CHEBI:15361"/>
    </ligand>
</feature>
<dbReference type="KEGG" id="csol:105360967"/>
<dbReference type="PIRSF" id="PIRSF001365">
    <property type="entry name" value="DHDPS"/>
    <property type="match status" value="1"/>
</dbReference>
<dbReference type="InterPro" id="IPR013785">
    <property type="entry name" value="Aldolase_TIM"/>
</dbReference>
<dbReference type="Gene3D" id="3.20.20.70">
    <property type="entry name" value="Aldolase class I"/>
    <property type="match status" value="1"/>
</dbReference>
<gene>
    <name evidence="15" type="primary">LOC105360967</name>
</gene>
<feature type="active site" description="Schiff-base intermediate with substrate" evidence="12">
    <location>
        <position position="174"/>
    </location>
</feature>
<comment type="pathway">
    <text evidence="2">Amino-sugar metabolism; N-acetylneuraminate degradation.</text>
</comment>
<dbReference type="GO" id="GO:0008747">
    <property type="term" value="F:N-acetylneuraminate lyase activity"/>
    <property type="evidence" value="ECO:0007669"/>
    <property type="project" value="UniProtKB-EC"/>
</dbReference>
<keyword evidence="7 11" id="KW-0456">Lyase</keyword>
<feature type="active site" description="Proton donor/acceptor" evidence="12">
    <location>
        <position position="144"/>
    </location>
</feature>
<evidence type="ECO:0000256" key="9">
    <source>
        <dbReference type="ARBA" id="ARBA00023277"/>
    </source>
</evidence>
<evidence type="ECO:0000313" key="14">
    <source>
        <dbReference type="Proteomes" id="UP000695007"/>
    </source>
</evidence>
<evidence type="ECO:0000313" key="15">
    <source>
        <dbReference type="RefSeq" id="XP_011496316.1"/>
    </source>
</evidence>
<evidence type="ECO:0000256" key="10">
    <source>
        <dbReference type="ARBA" id="ARBA00044906"/>
    </source>
</evidence>
<comment type="similarity">
    <text evidence="3">Belongs to the DapA family. NanA subfamily.</text>
</comment>
<name>A0AAJ6YDZ7_9HYME</name>